<sequence length="50" mass="5909">MIVTQRHADILVREGDTVFPVQTTYQSLIKNNSFIMWQECTRKNRKGVRV</sequence>
<dbReference type="Proteomes" id="UP000000430">
    <property type="component" value="Chromosome"/>
</dbReference>
<proteinExistence type="predicted"/>
<dbReference type="EMBL" id="CR543861">
    <property type="protein sequence ID" value="CAG68395.1"/>
    <property type="molecule type" value="Genomic_DNA"/>
</dbReference>
<organism evidence="1 2">
    <name type="scientific">Acinetobacter baylyi (strain ATCC 33305 / BD413 / ADP1)</name>
    <dbReference type="NCBI Taxonomy" id="62977"/>
    <lineage>
        <taxon>Bacteria</taxon>
        <taxon>Pseudomonadati</taxon>
        <taxon>Pseudomonadota</taxon>
        <taxon>Gammaproteobacteria</taxon>
        <taxon>Moraxellales</taxon>
        <taxon>Moraxellaceae</taxon>
        <taxon>Acinetobacter</taxon>
    </lineage>
</organism>
<evidence type="ECO:0000313" key="2">
    <source>
        <dbReference type="Proteomes" id="UP000000430"/>
    </source>
</evidence>
<dbReference type="HOGENOM" id="CLU_3113386_0_0_6"/>
<dbReference type="AlphaFoldDB" id="Q6FC16"/>
<name>Q6FC16_ACIAD</name>
<gene>
    <name evidence="1" type="ordered locus">ACIAD1542</name>
</gene>
<accession>Q6FC16</accession>
<protein>
    <submittedName>
        <fullName evidence="1">Uncharacterized protein</fullName>
    </submittedName>
</protein>
<dbReference type="KEGG" id="aci:ACIAD1542"/>
<evidence type="ECO:0000313" key="1">
    <source>
        <dbReference type="EMBL" id="CAG68395.1"/>
    </source>
</evidence>
<reference evidence="1 2" key="1">
    <citation type="journal article" date="2004" name="Nucleic Acids Res.">
        <title>Unique features revealed by the genome sequence of Acinetobacter sp. ADP1, a versatile and naturally transformation competent bacterium.</title>
        <authorList>
            <person name="Barbe V."/>
            <person name="Vallenet D."/>
            <person name="Fonknechten N."/>
            <person name="Kreimeyer A."/>
            <person name="Oztas S."/>
            <person name="Labarre L."/>
            <person name="Cruveiller S."/>
            <person name="Robert C."/>
            <person name="Duprat S."/>
            <person name="Wincker P."/>
            <person name="Ornston L.N."/>
            <person name="Weissenbach J."/>
            <person name="Marliere P."/>
            <person name="Cohen G.N."/>
            <person name="Medigue C."/>
        </authorList>
    </citation>
    <scope>NUCLEOTIDE SEQUENCE [LARGE SCALE GENOMIC DNA]</scope>
    <source>
        <strain evidence="2">ATCC 33305 / BD413 / ADP1</strain>
    </source>
</reference>